<dbReference type="Gene3D" id="1.20.1420.30">
    <property type="entry name" value="NCX, central ion-binding region"/>
    <property type="match status" value="1"/>
</dbReference>
<keyword evidence="7 9" id="KW-0472">Membrane</keyword>
<evidence type="ECO:0000256" key="4">
    <source>
        <dbReference type="ARBA" id="ARBA00022692"/>
    </source>
</evidence>
<evidence type="ECO:0000256" key="1">
    <source>
        <dbReference type="ARBA" id="ARBA00004127"/>
    </source>
</evidence>
<evidence type="ECO:0000256" key="2">
    <source>
        <dbReference type="ARBA" id="ARBA00022448"/>
    </source>
</evidence>
<evidence type="ECO:0000256" key="3">
    <source>
        <dbReference type="ARBA" id="ARBA00022449"/>
    </source>
</evidence>
<accession>A0AAE0L4Q6</accession>
<dbReference type="PANTHER" id="PTHR31503:SF22">
    <property type="entry name" value="VACUOLAR CALCIUM ION TRANSPORTER"/>
    <property type="match status" value="1"/>
</dbReference>
<keyword evidence="12" id="KW-1185">Reference proteome</keyword>
<dbReference type="GO" id="GO:0015369">
    <property type="term" value="F:calcium:proton antiporter activity"/>
    <property type="evidence" value="ECO:0007669"/>
    <property type="project" value="UniProtKB-ARBA"/>
</dbReference>
<organism evidence="11 12">
    <name type="scientific">Cymbomonas tetramitiformis</name>
    <dbReference type="NCBI Taxonomy" id="36881"/>
    <lineage>
        <taxon>Eukaryota</taxon>
        <taxon>Viridiplantae</taxon>
        <taxon>Chlorophyta</taxon>
        <taxon>Pyramimonadophyceae</taxon>
        <taxon>Pyramimonadales</taxon>
        <taxon>Pyramimonadaceae</taxon>
        <taxon>Cymbomonas</taxon>
    </lineage>
</organism>
<keyword evidence="4 9" id="KW-0812">Transmembrane</keyword>
<dbReference type="EMBL" id="LGRX02009221">
    <property type="protein sequence ID" value="KAK3271998.1"/>
    <property type="molecule type" value="Genomic_DNA"/>
</dbReference>
<evidence type="ECO:0000259" key="10">
    <source>
        <dbReference type="Pfam" id="PF01699"/>
    </source>
</evidence>
<keyword evidence="3" id="KW-0050">Antiport</keyword>
<dbReference type="GO" id="GO:0009705">
    <property type="term" value="C:plant-type vacuole membrane"/>
    <property type="evidence" value="ECO:0007669"/>
    <property type="project" value="TreeGrafter"/>
</dbReference>
<feature type="transmembrane region" description="Helical" evidence="9">
    <location>
        <begin position="124"/>
        <end position="141"/>
    </location>
</feature>
<keyword evidence="5 9" id="KW-1133">Transmembrane helix</keyword>
<evidence type="ECO:0000256" key="8">
    <source>
        <dbReference type="SAM" id="MobiDB-lite"/>
    </source>
</evidence>
<evidence type="ECO:0000256" key="5">
    <source>
        <dbReference type="ARBA" id="ARBA00022989"/>
    </source>
</evidence>
<feature type="region of interest" description="Disordered" evidence="8">
    <location>
        <begin position="1"/>
        <end position="21"/>
    </location>
</feature>
<evidence type="ECO:0000256" key="6">
    <source>
        <dbReference type="ARBA" id="ARBA00023065"/>
    </source>
</evidence>
<evidence type="ECO:0000313" key="11">
    <source>
        <dbReference type="EMBL" id="KAK3271998.1"/>
    </source>
</evidence>
<dbReference type="InterPro" id="IPR004837">
    <property type="entry name" value="NaCa_Exmemb"/>
</dbReference>
<feature type="transmembrane region" description="Helical" evidence="9">
    <location>
        <begin position="321"/>
        <end position="341"/>
    </location>
</feature>
<evidence type="ECO:0000256" key="9">
    <source>
        <dbReference type="SAM" id="Phobius"/>
    </source>
</evidence>
<comment type="subcellular location">
    <subcellularLocation>
        <location evidence="1">Endomembrane system</location>
        <topology evidence="1">Multi-pass membrane protein</topology>
    </subcellularLocation>
</comment>
<proteinExistence type="predicted"/>
<name>A0AAE0L4Q6_9CHLO</name>
<dbReference type="AlphaFoldDB" id="A0AAE0L4Q6"/>
<dbReference type="InterPro" id="IPR044880">
    <property type="entry name" value="NCX_ion-bd_dom_sf"/>
</dbReference>
<feature type="non-terminal residue" evidence="11">
    <location>
        <position position="356"/>
    </location>
</feature>
<sequence length="356" mass="39176">MASMGAQAAKDAAFRTAGVSPDFNEHKDRLAKIANAIQADEWLDRESDLSGEPEHIDHYASAEDKKSHKLGKLTEMVKKKKEAQSFDVEGGDEEEEKAPRADVPQDMVGFSIVSTKDILFTSQLNWLLFLIPVAVWCKMSGASDGWIFFFSLLPICPLAERLGYVTEAMASFTNPTLGGLLNATFGNLTEMIVSWFALKGGLLRVVQMSLLGSILSNMLLVLGCAFFFGGLKYKRQTYNKQGATMSAALLLLAVVSIAAPNVLHATHTELHGTSSEISLSRFTSVLLLGVYCTFLYFQLITHRDIYEEEGEDDDDDEEETVQTFWSCIAWLGIMTIFISFLSDYLVDAIEGAAGGM</sequence>
<gene>
    <name evidence="11" type="ORF">CYMTET_19676</name>
</gene>
<feature type="transmembrane region" description="Helical" evidence="9">
    <location>
        <begin position="282"/>
        <end position="300"/>
    </location>
</feature>
<feature type="transmembrane region" description="Helical" evidence="9">
    <location>
        <begin position="177"/>
        <end position="198"/>
    </location>
</feature>
<evidence type="ECO:0000313" key="12">
    <source>
        <dbReference type="Proteomes" id="UP001190700"/>
    </source>
</evidence>
<keyword evidence="2" id="KW-0813">Transport</keyword>
<feature type="region of interest" description="Disordered" evidence="8">
    <location>
        <begin position="43"/>
        <end position="63"/>
    </location>
</feature>
<dbReference type="Proteomes" id="UP001190700">
    <property type="component" value="Unassembled WGS sequence"/>
</dbReference>
<feature type="transmembrane region" description="Helical" evidence="9">
    <location>
        <begin position="243"/>
        <end position="262"/>
    </location>
</feature>
<dbReference type="GO" id="GO:0006874">
    <property type="term" value="P:intracellular calcium ion homeostasis"/>
    <property type="evidence" value="ECO:0007669"/>
    <property type="project" value="TreeGrafter"/>
</dbReference>
<protein>
    <recommendedName>
        <fullName evidence="10">Sodium/calcium exchanger membrane region domain-containing protein</fullName>
    </recommendedName>
</protein>
<feature type="transmembrane region" description="Helical" evidence="9">
    <location>
        <begin position="210"/>
        <end position="231"/>
    </location>
</feature>
<keyword evidence="6" id="KW-0406">Ion transport</keyword>
<comment type="caution">
    <text evidence="11">The sequence shown here is derived from an EMBL/GenBank/DDBJ whole genome shotgun (WGS) entry which is preliminary data.</text>
</comment>
<feature type="domain" description="Sodium/calcium exchanger membrane region" evidence="10">
    <location>
        <begin position="146"/>
        <end position="299"/>
    </location>
</feature>
<dbReference type="Pfam" id="PF01699">
    <property type="entry name" value="Na_Ca_ex"/>
    <property type="match status" value="1"/>
</dbReference>
<evidence type="ECO:0000256" key="7">
    <source>
        <dbReference type="ARBA" id="ARBA00023136"/>
    </source>
</evidence>
<dbReference type="PANTHER" id="PTHR31503">
    <property type="entry name" value="VACUOLAR CALCIUM ION TRANSPORTER"/>
    <property type="match status" value="1"/>
</dbReference>
<reference evidence="11 12" key="1">
    <citation type="journal article" date="2015" name="Genome Biol. Evol.">
        <title>Comparative Genomics of a Bacterivorous Green Alga Reveals Evolutionary Causalities and Consequences of Phago-Mixotrophic Mode of Nutrition.</title>
        <authorList>
            <person name="Burns J.A."/>
            <person name="Paasch A."/>
            <person name="Narechania A."/>
            <person name="Kim E."/>
        </authorList>
    </citation>
    <scope>NUCLEOTIDE SEQUENCE [LARGE SCALE GENOMIC DNA]</scope>
    <source>
        <strain evidence="11 12">PLY_AMNH</strain>
    </source>
</reference>
<dbReference type="GO" id="GO:0012505">
    <property type="term" value="C:endomembrane system"/>
    <property type="evidence" value="ECO:0007669"/>
    <property type="project" value="UniProtKB-SubCell"/>
</dbReference>
<dbReference type="InterPro" id="IPR004713">
    <property type="entry name" value="CaH_exchang"/>
</dbReference>